<evidence type="ECO:0000259" key="1">
    <source>
        <dbReference type="Pfam" id="PF19763"/>
    </source>
</evidence>
<dbReference type="Gene3D" id="2.60.120.200">
    <property type="match status" value="1"/>
</dbReference>
<dbReference type="Proteomes" id="UP000075538">
    <property type="component" value="Unassembled WGS sequence"/>
</dbReference>
<dbReference type="EMBL" id="LHZZ01000288">
    <property type="protein sequence ID" value="KXV79457.1"/>
    <property type="molecule type" value="Genomic_DNA"/>
</dbReference>
<dbReference type="Pfam" id="PF19763">
    <property type="entry name" value="DUF6250"/>
    <property type="match status" value="1"/>
</dbReference>
<gene>
    <name evidence="2" type="ORF">AD953_02115</name>
</gene>
<reference evidence="2 3" key="1">
    <citation type="submission" date="2015-06" db="EMBL/GenBank/DDBJ databases">
        <title>Improved classification and identification of acetic acid bacteria using matrix-assisted laser desorption/ionization time-of-flight mass spectrometry; Gluconobacter nephelii and Gluconobacter uchimurae are later heterotypic synonyms of Gluconobacter japonicus and Gluconobacter oxydans, respectively.</title>
        <authorList>
            <person name="Li L."/>
            <person name="Cleenwerck I."/>
            <person name="De Vuyst L."/>
            <person name="Vandamme P."/>
        </authorList>
    </citation>
    <scope>NUCLEOTIDE SEQUENCE [LARGE SCALE GENOMIC DNA]</scope>
    <source>
        <strain evidence="2 3">LMG 1604</strain>
    </source>
</reference>
<dbReference type="InterPro" id="IPR046217">
    <property type="entry name" value="DUF6250"/>
</dbReference>
<comment type="caution">
    <text evidence="2">The sequence shown here is derived from an EMBL/GenBank/DDBJ whole genome shotgun (WGS) entry which is preliminary data.</text>
</comment>
<dbReference type="InterPro" id="IPR013320">
    <property type="entry name" value="ConA-like_dom_sf"/>
</dbReference>
<evidence type="ECO:0000313" key="3">
    <source>
        <dbReference type="Proteomes" id="UP000075538"/>
    </source>
</evidence>
<dbReference type="SUPFAM" id="SSF49899">
    <property type="entry name" value="Concanavalin A-like lectins/glucanases"/>
    <property type="match status" value="1"/>
</dbReference>
<accession>A0A149VGY8</accession>
<proteinExistence type="predicted"/>
<organism evidence="2 3">
    <name type="scientific">Acetobacter malorum</name>
    <dbReference type="NCBI Taxonomy" id="178901"/>
    <lineage>
        <taxon>Bacteria</taxon>
        <taxon>Pseudomonadati</taxon>
        <taxon>Pseudomonadota</taxon>
        <taxon>Alphaproteobacteria</taxon>
        <taxon>Acetobacterales</taxon>
        <taxon>Acetobacteraceae</taxon>
        <taxon>Acetobacter</taxon>
    </lineage>
</organism>
<feature type="domain" description="DUF6250" evidence="1">
    <location>
        <begin position="44"/>
        <end position="200"/>
    </location>
</feature>
<sequence>MSQNALAAEPPLLHWAEENWRVESEPSFPPSITRQEADGSLYLQARKGMTIWLLRPLSGSYTLSFERTILTSSPSCRLSDMNFFWAAHEQNNALPHIRDGALASYNNLILFYAGIGGNTNTTTRFRWYDGSGKRQLLQESTQEKDLLRAGHTYHITLTVSKETSTFLIDGKTVFSQTAKPAPAGYFGIRTVGSCQKLNNFTLRRD</sequence>
<evidence type="ECO:0000313" key="2">
    <source>
        <dbReference type="EMBL" id="KXV79457.1"/>
    </source>
</evidence>
<name>A0A149VGY8_9PROT</name>
<protein>
    <recommendedName>
        <fullName evidence="1">DUF6250 domain-containing protein</fullName>
    </recommendedName>
</protein>
<dbReference type="PATRIC" id="fig|178901.15.peg.3247"/>
<dbReference type="AlphaFoldDB" id="A0A149VGY8"/>